<accession>A0A922NVL1</accession>
<reference evidence="1 2" key="1">
    <citation type="journal article" date="2014" name="Int. J. Syst. Evol. Microbiol.">
        <title>Phylogenomics and the dynamic genome evolution of the genus Streptococcus.</title>
        <authorList>
            <consortium name="The Broad Institute Genome Sequencing Platform"/>
            <person name="Richards V.P."/>
            <person name="Palmer S.R."/>
            <person name="Pavinski Bitar P.D."/>
            <person name="Qin X."/>
            <person name="Weinstock G.M."/>
            <person name="Highlander S.K."/>
            <person name="Town C.D."/>
            <person name="Burne R.A."/>
            <person name="Stanhope M.J."/>
        </authorList>
    </citation>
    <scope>NUCLEOTIDE SEQUENCE [LARGE SCALE GENOMIC DNA]</scope>
    <source>
        <strain evidence="1 2">CECT 5772</strain>
    </source>
</reference>
<gene>
    <name evidence="1" type="ORF">CECT5772_02758</name>
</gene>
<name>A0A922NVL1_9STRE</name>
<feature type="non-terminal residue" evidence="1">
    <location>
        <position position="1"/>
    </location>
</feature>
<proteinExistence type="predicted"/>
<sequence length="42" mass="4852">VDLMKQTGWSRERVLKALEWLEAEKTVQFSANGSLNLRIFEG</sequence>
<dbReference type="Proteomes" id="UP000028704">
    <property type="component" value="Unassembled WGS sequence"/>
</dbReference>
<evidence type="ECO:0000313" key="2">
    <source>
        <dbReference type="Proteomes" id="UP000028704"/>
    </source>
</evidence>
<protein>
    <submittedName>
        <fullName evidence="1">Uncharacterized protein</fullName>
    </submittedName>
</protein>
<dbReference type="AlphaFoldDB" id="A0A922NVL1"/>
<comment type="caution">
    <text evidence="1">The sequence shown here is derived from an EMBL/GenBank/DDBJ whole genome shotgun (WGS) entry which is preliminary data.</text>
</comment>
<evidence type="ECO:0000313" key="1">
    <source>
        <dbReference type="EMBL" id="KED04936.1"/>
    </source>
</evidence>
<organism evidence="1 2">
    <name type="scientific">Streptococcus equi subsp. ruminatorum CECT 5772</name>
    <dbReference type="NCBI Taxonomy" id="1051981"/>
    <lineage>
        <taxon>Bacteria</taxon>
        <taxon>Bacillati</taxon>
        <taxon>Bacillota</taxon>
        <taxon>Bacilli</taxon>
        <taxon>Lactobacillales</taxon>
        <taxon>Streptococcaceae</taxon>
        <taxon>Streptococcus</taxon>
    </lineage>
</organism>
<dbReference type="EMBL" id="AWEX01000018">
    <property type="protein sequence ID" value="KED04936.1"/>
    <property type="molecule type" value="Genomic_DNA"/>
</dbReference>